<proteinExistence type="predicted"/>
<evidence type="ECO:0000256" key="1">
    <source>
        <dbReference type="SAM" id="SignalP"/>
    </source>
</evidence>
<keyword evidence="1" id="KW-0732">Signal</keyword>
<evidence type="ECO:0000313" key="3">
    <source>
        <dbReference type="Proteomes" id="UP000292262"/>
    </source>
</evidence>
<keyword evidence="3" id="KW-1185">Reference proteome</keyword>
<dbReference type="Proteomes" id="UP000292262">
    <property type="component" value="Unassembled WGS sequence"/>
</dbReference>
<dbReference type="RefSeq" id="WP_130287412.1">
    <property type="nucleotide sequence ID" value="NZ_SGXE01000004.1"/>
</dbReference>
<evidence type="ECO:0000313" key="2">
    <source>
        <dbReference type="EMBL" id="RZS92249.1"/>
    </source>
</evidence>
<reference evidence="2 3" key="1">
    <citation type="submission" date="2019-02" db="EMBL/GenBank/DDBJ databases">
        <title>Genomic Encyclopedia of Type Strains, Phase IV (KMG-IV): sequencing the most valuable type-strain genomes for metagenomic binning, comparative biology and taxonomic classification.</title>
        <authorList>
            <person name="Goeker M."/>
        </authorList>
    </citation>
    <scope>NUCLEOTIDE SEQUENCE [LARGE SCALE GENOMIC DNA]</scope>
    <source>
        <strain evidence="2 3">DSM 17196</strain>
    </source>
</reference>
<organism evidence="2 3">
    <name type="scientific">Aquimarina brevivitae</name>
    <dbReference type="NCBI Taxonomy" id="323412"/>
    <lineage>
        <taxon>Bacteria</taxon>
        <taxon>Pseudomonadati</taxon>
        <taxon>Bacteroidota</taxon>
        <taxon>Flavobacteriia</taxon>
        <taxon>Flavobacteriales</taxon>
        <taxon>Flavobacteriaceae</taxon>
        <taxon>Aquimarina</taxon>
    </lineage>
</organism>
<sequence length="90" mass="10677">MKLKFLYTVLFTLLFATGFAQQKNTKKSELNQNTLDSKINYTEIDTILENLQKKRAKRNLRRQKQTVFRVVDTVFVEMKLQKADTKLTDF</sequence>
<comment type="caution">
    <text evidence="2">The sequence shown here is derived from an EMBL/GenBank/DDBJ whole genome shotgun (WGS) entry which is preliminary data.</text>
</comment>
<dbReference type="EMBL" id="SGXE01000004">
    <property type="protein sequence ID" value="RZS92249.1"/>
    <property type="molecule type" value="Genomic_DNA"/>
</dbReference>
<feature type="signal peptide" evidence="1">
    <location>
        <begin position="1"/>
        <end position="22"/>
    </location>
</feature>
<feature type="chain" id="PRO_5020442159" evidence="1">
    <location>
        <begin position="23"/>
        <end position="90"/>
    </location>
</feature>
<accession>A0A4V2F5B6</accession>
<protein>
    <submittedName>
        <fullName evidence="2">Uncharacterized protein</fullName>
    </submittedName>
</protein>
<dbReference type="AlphaFoldDB" id="A0A4V2F5B6"/>
<gene>
    <name evidence="2" type="ORF">EV197_2885</name>
</gene>
<name>A0A4V2F5B6_9FLAO</name>